<dbReference type="PANTHER" id="PTHR24177:SF435">
    <property type="entry name" value="ANKYRIN REPEAT-CONTAINING PROTEIN NPR4-LIKE"/>
    <property type="match status" value="1"/>
</dbReference>
<gene>
    <name evidence="3" type="ORF">RHSIM_Rhsim07G0241100</name>
</gene>
<name>A0A834LJC7_RHOSS</name>
<keyword evidence="1" id="KW-0472">Membrane</keyword>
<organism evidence="3 4">
    <name type="scientific">Rhododendron simsii</name>
    <name type="common">Sims's rhododendron</name>
    <dbReference type="NCBI Taxonomy" id="118357"/>
    <lineage>
        <taxon>Eukaryota</taxon>
        <taxon>Viridiplantae</taxon>
        <taxon>Streptophyta</taxon>
        <taxon>Embryophyta</taxon>
        <taxon>Tracheophyta</taxon>
        <taxon>Spermatophyta</taxon>
        <taxon>Magnoliopsida</taxon>
        <taxon>eudicotyledons</taxon>
        <taxon>Gunneridae</taxon>
        <taxon>Pentapetalae</taxon>
        <taxon>asterids</taxon>
        <taxon>Ericales</taxon>
        <taxon>Ericaceae</taxon>
        <taxon>Ericoideae</taxon>
        <taxon>Rhodoreae</taxon>
        <taxon>Rhododendron</taxon>
    </lineage>
</organism>
<dbReference type="Pfam" id="PF13962">
    <property type="entry name" value="PGG"/>
    <property type="match status" value="1"/>
</dbReference>
<evidence type="ECO:0000259" key="2">
    <source>
        <dbReference type="Pfam" id="PF13962"/>
    </source>
</evidence>
<feature type="transmembrane region" description="Helical" evidence="1">
    <location>
        <begin position="226"/>
        <end position="244"/>
    </location>
</feature>
<dbReference type="InterPro" id="IPR026961">
    <property type="entry name" value="PGG_dom"/>
</dbReference>
<comment type="caution">
    <text evidence="3">The sequence shown here is derived from an EMBL/GenBank/DDBJ whole genome shotgun (WGS) entry which is preliminary data.</text>
</comment>
<evidence type="ECO:0000256" key="1">
    <source>
        <dbReference type="SAM" id="Phobius"/>
    </source>
</evidence>
<dbReference type="EMBL" id="WJXA01000007">
    <property type="protein sequence ID" value="KAF7138531.1"/>
    <property type="molecule type" value="Genomic_DNA"/>
</dbReference>
<evidence type="ECO:0000313" key="3">
    <source>
        <dbReference type="EMBL" id="KAF7138531.1"/>
    </source>
</evidence>
<dbReference type="AlphaFoldDB" id="A0A834LJC7"/>
<dbReference type="InterPro" id="IPR036770">
    <property type="entry name" value="Ankyrin_rpt-contain_sf"/>
</dbReference>
<feature type="transmembrane region" description="Helical" evidence="1">
    <location>
        <begin position="308"/>
        <end position="330"/>
    </location>
</feature>
<sequence>MRHADNTRPKFKESLIHFRSYARLVCTVKDFNDAGPLVKPIREKKALHDQALELLRDLCNKAIESDFANADRIFRVPLEQATSVGIPEIVEEILGQYPCGVSFENQKKQSIFQQAIVFRQEKVFNLIQQLEESREMVLSKWDSSGNNALHLAGYVADPQLVYLKADAAFQMQREMQWFKEVERLVVSKNKDQRNKQGKTPAQVFSDTHKELVKEGEQWMKATAESCTIIASLIATVVFAAAIQVPGGSDDNGRPIFNQQTAFKIFSISNMLALFSSIASLLMFLSIFTSSYAEEEFLFALPNRLITGLISLFASILFTIAAFGATFYLMFGENKGWIIIPVVVLGCLPVIMLVVWQSPFLVKLIKSTYGRSIFVKRSDRMLL</sequence>
<dbReference type="GO" id="GO:0016020">
    <property type="term" value="C:membrane"/>
    <property type="evidence" value="ECO:0007669"/>
    <property type="project" value="TreeGrafter"/>
</dbReference>
<reference evidence="3" key="1">
    <citation type="submission" date="2019-11" db="EMBL/GenBank/DDBJ databases">
        <authorList>
            <person name="Liu Y."/>
            <person name="Hou J."/>
            <person name="Li T.-Q."/>
            <person name="Guan C.-H."/>
            <person name="Wu X."/>
            <person name="Wu H.-Z."/>
            <person name="Ling F."/>
            <person name="Zhang R."/>
            <person name="Shi X.-G."/>
            <person name="Ren J.-P."/>
            <person name="Chen E.-F."/>
            <person name="Sun J.-M."/>
        </authorList>
    </citation>
    <scope>NUCLEOTIDE SEQUENCE</scope>
    <source>
        <strain evidence="3">Adult_tree_wgs_1</strain>
        <tissue evidence="3">Leaves</tissue>
    </source>
</reference>
<proteinExistence type="predicted"/>
<keyword evidence="4" id="KW-1185">Reference proteome</keyword>
<feature type="transmembrane region" description="Helical" evidence="1">
    <location>
        <begin position="336"/>
        <end position="355"/>
    </location>
</feature>
<keyword evidence="1" id="KW-0812">Transmembrane</keyword>
<accession>A0A834LJC7</accession>
<evidence type="ECO:0000313" key="4">
    <source>
        <dbReference type="Proteomes" id="UP000626092"/>
    </source>
</evidence>
<keyword evidence="1" id="KW-1133">Transmembrane helix</keyword>
<protein>
    <recommendedName>
        <fullName evidence="2">PGG domain-containing protein</fullName>
    </recommendedName>
</protein>
<dbReference type="SUPFAM" id="SSF48403">
    <property type="entry name" value="Ankyrin repeat"/>
    <property type="match status" value="1"/>
</dbReference>
<dbReference type="PANTHER" id="PTHR24177">
    <property type="entry name" value="CASKIN"/>
    <property type="match status" value="1"/>
</dbReference>
<dbReference type="OrthoDB" id="1652385at2759"/>
<feature type="transmembrane region" description="Helical" evidence="1">
    <location>
        <begin position="264"/>
        <end position="287"/>
    </location>
</feature>
<dbReference type="Proteomes" id="UP000626092">
    <property type="component" value="Unassembled WGS sequence"/>
</dbReference>
<dbReference type="Gene3D" id="1.25.40.20">
    <property type="entry name" value="Ankyrin repeat-containing domain"/>
    <property type="match status" value="1"/>
</dbReference>
<feature type="domain" description="PGG" evidence="2">
    <location>
        <begin position="217"/>
        <end position="328"/>
    </location>
</feature>